<dbReference type="AlphaFoldDB" id="A0A084FV77"/>
<sequence>MRIPVANSSTNGSQGEPKDHRILIFLPFPLTEESLQHIRDEFPGISVSAYQVPWRSTKPPAEVSAEELANATILVTGSVLPAKEQVPKIRYIQLASAGANHILDHPLFTETDILFCTANGVHGPQISEWVISTYLAFQHHLPRYLELQKQGKWDREARLVQDSVNRRVGILGYGSIGRQTARVATALGADVHAYTLHPRDTPESRRDTSYYPPGLGDPDGTLPSKWFSGESTADLHAFLSSGLDLLVIALPLTPKTKHLIGAEEFKVLGKKAFVTNIARGPIIKTDDLIQALEEETISGAALDVTDPEPLPEGHALWSTKNVIITPHSVGIIRGAKGAWNITTSISIVTFSLQPSAFKMSGRGYSYKSSGTNSQGNHYCARDYGSSASNSNSYHYSNSNGSYYYSNPNGSTYYNNGQGSSTYTPPSSNGNSGSSGSAKK</sequence>
<dbReference type="VEuPathDB" id="FungiDB:SAPIO_CDS10348"/>
<dbReference type="InterPro" id="IPR036291">
    <property type="entry name" value="NAD(P)-bd_dom_sf"/>
</dbReference>
<feature type="domain" description="D-isomer specific 2-hydroxyacid dehydrogenase NAD-binding" evidence="4">
    <location>
        <begin position="133"/>
        <end position="202"/>
    </location>
</feature>
<evidence type="ECO:0000259" key="4">
    <source>
        <dbReference type="Pfam" id="PF02826"/>
    </source>
</evidence>
<dbReference type="GeneID" id="27719535"/>
<reference evidence="5 6" key="1">
    <citation type="journal article" date="2014" name="Genome Announc.">
        <title>Draft genome sequence of the pathogenic fungus Scedosporium apiospermum.</title>
        <authorList>
            <person name="Vandeputte P."/>
            <person name="Ghamrawi S."/>
            <person name="Rechenmann M."/>
            <person name="Iltis A."/>
            <person name="Giraud S."/>
            <person name="Fleury M."/>
            <person name="Thornton C."/>
            <person name="Delhaes L."/>
            <person name="Meyer W."/>
            <person name="Papon N."/>
            <person name="Bouchara J.P."/>
        </authorList>
    </citation>
    <scope>NUCLEOTIDE SEQUENCE [LARGE SCALE GENOMIC DNA]</scope>
    <source>
        <strain evidence="5 6">IHEM 14462</strain>
    </source>
</reference>
<dbReference type="OrthoDB" id="298012at2759"/>
<dbReference type="GO" id="GO:0051287">
    <property type="term" value="F:NAD binding"/>
    <property type="evidence" value="ECO:0007669"/>
    <property type="project" value="InterPro"/>
</dbReference>
<dbReference type="RefSeq" id="XP_016638788.1">
    <property type="nucleotide sequence ID" value="XM_016783949.1"/>
</dbReference>
<dbReference type="PROSITE" id="PS00065">
    <property type="entry name" value="D_2_HYDROXYACID_DH_1"/>
    <property type="match status" value="1"/>
</dbReference>
<evidence type="ECO:0000256" key="1">
    <source>
        <dbReference type="ARBA" id="ARBA00023002"/>
    </source>
</evidence>
<name>A0A084FV77_PSEDA</name>
<dbReference type="Pfam" id="PF02826">
    <property type="entry name" value="2-Hacid_dh_C"/>
    <property type="match status" value="2"/>
</dbReference>
<protein>
    <recommendedName>
        <fullName evidence="4">D-isomer specific 2-hydroxyacid dehydrogenase NAD-binding domain-containing protein</fullName>
    </recommendedName>
</protein>
<gene>
    <name evidence="5" type="ORF">SAPIO_CDS10348</name>
</gene>
<proteinExistence type="predicted"/>
<dbReference type="CDD" id="cd12163">
    <property type="entry name" value="2-Hacid_dh_5"/>
    <property type="match status" value="1"/>
</dbReference>
<dbReference type="EMBL" id="JOWA01000165">
    <property type="protein sequence ID" value="KEZ38989.1"/>
    <property type="molecule type" value="Genomic_DNA"/>
</dbReference>
<evidence type="ECO:0000313" key="5">
    <source>
        <dbReference type="EMBL" id="KEZ38989.1"/>
    </source>
</evidence>
<comment type="caution">
    <text evidence="5">The sequence shown here is derived from an EMBL/GenBank/DDBJ whole genome shotgun (WGS) entry which is preliminary data.</text>
</comment>
<dbReference type="GO" id="GO:0016491">
    <property type="term" value="F:oxidoreductase activity"/>
    <property type="evidence" value="ECO:0007669"/>
    <property type="project" value="UniProtKB-KW"/>
</dbReference>
<keyword evidence="2" id="KW-0520">NAD</keyword>
<dbReference type="PANTHER" id="PTHR43333">
    <property type="entry name" value="2-HACID_DH_C DOMAIN-CONTAINING PROTEIN"/>
    <property type="match status" value="1"/>
</dbReference>
<evidence type="ECO:0000313" key="6">
    <source>
        <dbReference type="Proteomes" id="UP000028545"/>
    </source>
</evidence>
<feature type="region of interest" description="Disordered" evidence="3">
    <location>
        <begin position="414"/>
        <end position="439"/>
    </location>
</feature>
<keyword evidence="1" id="KW-0560">Oxidoreductase</keyword>
<evidence type="ECO:0000256" key="2">
    <source>
        <dbReference type="ARBA" id="ARBA00023027"/>
    </source>
</evidence>
<dbReference type="KEGG" id="sapo:SAPIO_CDS10348"/>
<evidence type="ECO:0000256" key="3">
    <source>
        <dbReference type="SAM" id="MobiDB-lite"/>
    </source>
</evidence>
<feature type="compositionally biased region" description="Low complexity" evidence="3">
    <location>
        <begin position="426"/>
        <end position="439"/>
    </location>
</feature>
<keyword evidence="6" id="KW-1185">Reference proteome</keyword>
<feature type="domain" description="D-isomer specific 2-hydroxyacid dehydrogenase NAD-binding" evidence="4">
    <location>
        <begin position="233"/>
        <end position="327"/>
    </location>
</feature>
<dbReference type="PANTHER" id="PTHR43333:SF1">
    <property type="entry name" value="D-ISOMER SPECIFIC 2-HYDROXYACID DEHYDROGENASE NAD-BINDING DOMAIN-CONTAINING PROTEIN"/>
    <property type="match status" value="1"/>
</dbReference>
<dbReference type="HOGENOM" id="CLU_019796_1_0_1"/>
<dbReference type="SUPFAM" id="SSF51735">
    <property type="entry name" value="NAD(P)-binding Rossmann-fold domains"/>
    <property type="match status" value="1"/>
</dbReference>
<dbReference type="OMA" id="WESATIL"/>
<dbReference type="Proteomes" id="UP000028545">
    <property type="component" value="Unassembled WGS sequence"/>
</dbReference>
<dbReference type="SUPFAM" id="SSF52283">
    <property type="entry name" value="Formate/glycerate dehydrogenase catalytic domain-like"/>
    <property type="match status" value="1"/>
</dbReference>
<dbReference type="Gene3D" id="3.40.50.720">
    <property type="entry name" value="NAD(P)-binding Rossmann-like Domain"/>
    <property type="match status" value="2"/>
</dbReference>
<dbReference type="InterPro" id="IPR029752">
    <property type="entry name" value="D-isomer_DH_CS1"/>
</dbReference>
<dbReference type="InterPro" id="IPR006140">
    <property type="entry name" value="D-isomer_DH_NAD-bd"/>
</dbReference>
<accession>A0A084FV77</accession>
<organism evidence="5 6">
    <name type="scientific">Pseudallescheria apiosperma</name>
    <name type="common">Scedosporium apiospermum</name>
    <dbReference type="NCBI Taxonomy" id="563466"/>
    <lineage>
        <taxon>Eukaryota</taxon>
        <taxon>Fungi</taxon>
        <taxon>Dikarya</taxon>
        <taxon>Ascomycota</taxon>
        <taxon>Pezizomycotina</taxon>
        <taxon>Sordariomycetes</taxon>
        <taxon>Hypocreomycetidae</taxon>
        <taxon>Microascales</taxon>
        <taxon>Microascaceae</taxon>
        <taxon>Scedosporium</taxon>
    </lineage>
</organism>